<organism evidence="1 2">
    <name type="scientific">Paenibacillus abyssi</name>
    <dbReference type="NCBI Taxonomy" id="1340531"/>
    <lineage>
        <taxon>Bacteria</taxon>
        <taxon>Bacillati</taxon>
        <taxon>Bacillota</taxon>
        <taxon>Bacilli</taxon>
        <taxon>Bacillales</taxon>
        <taxon>Paenibacillaceae</taxon>
        <taxon>Paenibacillus</taxon>
    </lineage>
</organism>
<evidence type="ECO:0000313" key="2">
    <source>
        <dbReference type="Proteomes" id="UP000644756"/>
    </source>
</evidence>
<comment type="caution">
    <text evidence="1">The sequence shown here is derived from an EMBL/GenBank/DDBJ whole genome shotgun (WGS) entry which is preliminary data.</text>
</comment>
<dbReference type="NCBIfam" id="NF047353">
    <property type="entry name" value="tube_lmo2291"/>
    <property type="match status" value="1"/>
</dbReference>
<dbReference type="EMBL" id="BMGR01000001">
    <property type="protein sequence ID" value="GGF88483.1"/>
    <property type="molecule type" value="Genomic_DNA"/>
</dbReference>
<evidence type="ECO:0000313" key="1">
    <source>
        <dbReference type="EMBL" id="GGF88483.1"/>
    </source>
</evidence>
<evidence type="ECO:0008006" key="3">
    <source>
        <dbReference type="Google" id="ProtNLM"/>
    </source>
</evidence>
<gene>
    <name evidence="1" type="ORF">GCM10010916_02290</name>
</gene>
<reference evidence="1" key="2">
    <citation type="submission" date="2020-09" db="EMBL/GenBank/DDBJ databases">
        <authorList>
            <person name="Sun Q."/>
            <person name="Zhou Y."/>
        </authorList>
    </citation>
    <scope>NUCLEOTIDE SEQUENCE</scope>
    <source>
        <strain evidence="1">CGMCC 1.12987</strain>
    </source>
</reference>
<dbReference type="Proteomes" id="UP000644756">
    <property type="component" value="Unassembled WGS sequence"/>
</dbReference>
<keyword evidence="2" id="KW-1185">Reference proteome</keyword>
<protein>
    <recommendedName>
        <fullName evidence="3">Phage tail protein</fullName>
    </recommendedName>
</protein>
<proteinExistence type="predicted"/>
<dbReference type="Gene3D" id="4.10.410.40">
    <property type="match status" value="1"/>
</dbReference>
<accession>A0A917CGM9</accession>
<dbReference type="RefSeq" id="WP_188528199.1">
    <property type="nucleotide sequence ID" value="NZ_BMGR01000001.1"/>
</dbReference>
<sequence length="129" mass="13765">MAIAGFNGSVKIGAATTVSDIENWSLDIEAETLESNPFDGNGWRSAVAGIKGWSGSFEGTWKVSADTTGQKALQDALLAGTTLELRFYTNVTNYYSGTAYLTSMNVETPADDLVRITFDFQGTGALAYT</sequence>
<dbReference type="Pfam" id="PF06199">
    <property type="entry name" value="Phage_tail_2"/>
    <property type="match status" value="1"/>
</dbReference>
<dbReference type="AlphaFoldDB" id="A0A917CGM9"/>
<dbReference type="InterPro" id="IPR011855">
    <property type="entry name" value="Phgtail_TP901_1"/>
</dbReference>
<reference evidence="1" key="1">
    <citation type="journal article" date="2014" name="Int. J. Syst. Evol. Microbiol.">
        <title>Complete genome sequence of Corynebacterium casei LMG S-19264T (=DSM 44701T), isolated from a smear-ripened cheese.</title>
        <authorList>
            <consortium name="US DOE Joint Genome Institute (JGI-PGF)"/>
            <person name="Walter F."/>
            <person name="Albersmeier A."/>
            <person name="Kalinowski J."/>
            <person name="Ruckert C."/>
        </authorList>
    </citation>
    <scope>NUCLEOTIDE SEQUENCE</scope>
    <source>
        <strain evidence="1">CGMCC 1.12987</strain>
    </source>
</reference>
<name>A0A917CGM9_9BACL</name>